<dbReference type="EMBL" id="KN880434">
    <property type="protein sequence ID" value="KIY73754.1"/>
    <property type="molecule type" value="Genomic_DNA"/>
</dbReference>
<keyword evidence="3" id="KW-1185">Reference proteome</keyword>
<gene>
    <name evidence="2" type="ORF">CYLTODRAFT_193277</name>
</gene>
<sequence>MPRLIPRLLKKLAEHPLSETTFNSKHGTPPRQYSFSQPSPSRPSFNSKDYTRSILLNKDNPITHANAHRRHKSLPPSVTLSKAAEKREGAREGPREMSREERSWWASPYLRMLGSPLRRCRVTNRSLPAHFLVRLGQYRIPDIMKETHKGTTTLLAPDGLESSRFRVRRAGRAMYVVCWKHAMEEHLAMGGRMLMRSGTHPALVPQTSHLLRLRVLQELELLADRMTAWPNAQPPPPILRRLTRGEFQDIKDTGRIPFKNAVAVLVVPPVNNDPQTRQCAKPSMESTPLPGEAEPVQPKRPALPVSVLLPSGERLVAEASASMAEEQIPLYNGASLFPLKPQRAALHNLLCRVLALERNAREKCPEVRTNESVKADSRASHAFVLFSGPESVLRADTVPLAIALWRIRLFEGADWDDHREDAWILKAPYLSMDIWEP</sequence>
<organism evidence="2 3">
    <name type="scientific">Cylindrobasidium torrendii FP15055 ss-10</name>
    <dbReference type="NCBI Taxonomy" id="1314674"/>
    <lineage>
        <taxon>Eukaryota</taxon>
        <taxon>Fungi</taxon>
        <taxon>Dikarya</taxon>
        <taxon>Basidiomycota</taxon>
        <taxon>Agaricomycotina</taxon>
        <taxon>Agaricomycetes</taxon>
        <taxon>Agaricomycetidae</taxon>
        <taxon>Agaricales</taxon>
        <taxon>Marasmiineae</taxon>
        <taxon>Physalacriaceae</taxon>
        <taxon>Cylindrobasidium</taxon>
    </lineage>
</organism>
<evidence type="ECO:0000313" key="3">
    <source>
        <dbReference type="Proteomes" id="UP000054007"/>
    </source>
</evidence>
<proteinExistence type="predicted"/>
<evidence type="ECO:0000313" key="2">
    <source>
        <dbReference type="EMBL" id="KIY73754.1"/>
    </source>
</evidence>
<dbReference type="Proteomes" id="UP000054007">
    <property type="component" value="Unassembled WGS sequence"/>
</dbReference>
<feature type="compositionally biased region" description="Low complexity" evidence="1">
    <location>
        <begin position="29"/>
        <end position="45"/>
    </location>
</feature>
<protein>
    <submittedName>
        <fullName evidence="2">Uncharacterized protein</fullName>
    </submittedName>
</protein>
<dbReference type="AlphaFoldDB" id="A0A0D7BUB4"/>
<feature type="region of interest" description="Disordered" evidence="1">
    <location>
        <begin position="273"/>
        <end position="298"/>
    </location>
</feature>
<feature type="compositionally biased region" description="Basic and acidic residues" evidence="1">
    <location>
        <begin position="83"/>
        <end position="98"/>
    </location>
</feature>
<reference evidence="2 3" key="1">
    <citation type="journal article" date="2015" name="Fungal Genet. Biol.">
        <title>Evolution of novel wood decay mechanisms in Agaricales revealed by the genome sequences of Fistulina hepatica and Cylindrobasidium torrendii.</title>
        <authorList>
            <person name="Floudas D."/>
            <person name="Held B.W."/>
            <person name="Riley R."/>
            <person name="Nagy L.G."/>
            <person name="Koehler G."/>
            <person name="Ransdell A.S."/>
            <person name="Younus H."/>
            <person name="Chow J."/>
            <person name="Chiniquy J."/>
            <person name="Lipzen A."/>
            <person name="Tritt A."/>
            <person name="Sun H."/>
            <person name="Haridas S."/>
            <person name="LaButti K."/>
            <person name="Ohm R.A."/>
            <person name="Kues U."/>
            <person name="Blanchette R.A."/>
            <person name="Grigoriev I.V."/>
            <person name="Minto R.E."/>
            <person name="Hibbett D.S."/>
        </authorList>
    </citation>
    <scope>NUCLEOTIDE SEQUENCE [LARGE SCALE GENOMIC DNA]</scope>
    <source>
        <strain evidence="2 3">FP15055 ss-10</strain>
    </source>
</reference>
<dbReference type="OrthoDB" id="3363286at2759"/>
<feature type="region of interest" description="Disordered" evidence="1">
    <location>
        <begin position="62"/>
        <end position="98"/>
    </location>
</feature>
<dbReference type="STRING" id="1314674.A0A0D7BUB4"/>
<accession>A0A0D7BUB4</accession>
<name>A0A0D7BUB4_9AGAR</name>
<feature type="region of interest" description="Disordered" evidence="1">
    <location>
        <begin position="20"/>
        <end position="48"/>
    </location>
</feature>
<evidence type="ECO:0000256" key="1">
    <source>
        <dbReference type="SAM" id="MobiDB-lite"/>
    </source>
</evidence>